<feature type="region of interest" description="Disordered" evidence="8">
    <location>
        <begin position="342"/>
        <end position="380"/>
    </location>
</feature>
<accession>A0A6A7G970</accession>
<evidence type="ECO:0000256" key="4">
    <source>
        <dbReference type="ARBA" id="ARBA00023125"/>
    </source>
</evidence>
<sequence>MKDSNTMVASEHLQGYHHSTEGMGEEGTPSSGSIKQECEAYSSSATYLPPSAHHHHSHHHSLSQHYSDGYRNAAYMTSLSMEQDTTLTPPYHQHNDNHNDNHNNNHLQLQNNNNLEQRSYHHAMEQTIDRGMDPSLENGMNHSLEQTLDPTIENINPQSSLDNSSSRSPYNLNSIDNVTDNRNSFQPTSLDSNLVDPRLRSPYHQHHVLDASDPTRPPYLENLHHTSHDLSASNNINLSISRPYADLYSKDNSPPPNPIPELSYRSAVDTNISSKPIDKLYHATKEAAQEDPISLSEELEKDYTSKSYKSLDGFQALSFLGHDRETPAVTIKVLCNSTKNSACKDDGEMRDSTPVTEDSTKDVIKQETKDENEDSKEGSLTKPPYSYVALISMAIKDSQERKLLLSDIYRWIARKFSYYANQSSKEQQGWKNSIRHNLSLNECFVKVPREGGAGGGKGNYWTLDPQHDEMFEPGNYKRRKRMKRPNLYRYTSHHLASPYHDPSFLRLQGAHFYPPHAQITGGWGLSQMQGGYSSSGQRSHTPHAYSYTHMNQFQSSVQAVQLSSTYQQFGSSFASPSSFGIPPLGSSSLASSSTLAQNSGECWSGSGAFSSSFSPQLPPPPALHHTTAPSPPALGSSCFPLTAAAVGAAGFLGSSSGLSSPPTAQHHYANSGSHLAGSPSSITGGFTSNGLPISSCKRDDSPLELSGQSGLQTSLQPSLQPSLQSTSQFSSLPYYYWPDSKI</sequence>
<dbReference type="PROSITE" id="PS50039">
    <property type="entry name" value="FORK_HEAD_3"/>
    <property type="match status" value="1"/>
</dbReference>
<dbReference type="Gene3D" id="1.10.10.10">
    <property type="entry name" value="Winged helix-like DNA-binding domain superfamily/Winged helix DNA-binding domain"/>
    <property type="match status" value="1"/>
</dbReference>
<dbReference type="InterPro" id="IPR036390">
    <property type="entry name" value="WH_DNA-bd_sf"/>
</dbReference>
<evidence type="ECO:0000256" key="1">
    <source>
        <dbReference type="ARBA" id="ARBA00022499"/>
    </source>
</evidence>
<feature type="region of interest" description="Disordered" evidence="8">
    <location>
        <begin position="46"/>
        <end position="65"/>
    </location>
</feature>
<dbReference type="GO" id="GO:0030154">
    <property type="term" value="P:cell differentiation"/>
    <property type="evidence" value="ECO:0007669"/>
    <property type="project" value="UniProtKB-KW"/>
</dbReference>
<keyword evidence="4 7" id="KW-0238">DNA-binding</keyword>
<dbReference type="EMBL" id="IACT01007947">
    <property type="protein sequence ID" value="LAC27059.1"/>
    <property type="molecule type" value="mRNA"/>
</dbReference>
<dbReference type="PROSITE" id="PS00658">
    <property type="entry name" value="FORK_HEAD_2"/>
    <property type="match status" value="1"/>
</dbReference>
<dbReference type="PRINTS" id="PR00053">
    <property type="entry name" value="FORKHEAD"/>
</dbReference>
<dbReference type="InterPro" id="IPR030456">
    <property type="entry name" value="TF_fork_head_CS_2"/>
</dbReference>
<proteinExistence type="evidence at transcript level"/>
<evidence type="ECO:0000256" key="2">
    <source>
        <dbReference type="ARBA" id="ARBA00022782"/>
    </source>
</evidence>
<dbReference type="GO" id="GO:0005634">
    <property type="term" value="C:nucleus"/>
    <property type="evidence" value="ECO:0007669"/>
    <property type="project" value="UniProtKB-SubCell"/>
</dbReference>
<dbReference type="PROSITE" id="PS00657">
    <property type="entry name" value="FORK_HEAD_1"/>
    <property type="match status" value="1"/>
</dbReference>
<organism evidence="10">
    <name type="scientific">Hirondellea gigas</name>
    <dbReference type="NCBI Taxonomy" id="1518452"/>
    <lineage>
        <taxon>Eukaryota</taxon>
        <taxon>Metazoa</taxon>
        <taxon>Ecdysozoa</taxon>
        <taxon>Arthropoda</taxon>
        <taxon>Crustacea</taxon>
        <taxon>Multicrustacea</taxon>
        <taxon>Malacostraca</taxon>
        <taxon>Eumalacostraca</taxon>
        <taxon>Peracarida</taxon>
        <taxon>Amphipoda</taxon>
        <taxon>Amphilochidea</taxon>
        <taxon>Lysianassida</taxon>
        <taxon>Lysianassidira</taxon>
        <taxon>Lysianassoidea</taxon>
        <taxon>Lysianassidae</taxon>
        <taxon>Hirondellea</taxon>
    </lineage>
</organism>
<feature type="compositionally biased region" description="Basic and acidic residues" evidence="8">
    <location>
        <begin position="358"/>
        <end position="379"/>
    </location>
</feature>
<keyword evidence="2" id="KW-0221">Differentiation</keyword>
<reference evidence="10" key="1">
    <citation type="submission" date="2017-11" db="EMBL/GenBank/DDBJ databases">
        <title>The sensing device of the deep-sea amphipod.</title>
        <authorList>
            <person name="Kobayashi H."/>
            <person name="Nagahama T."/>
            <person name="Arai W."/>
            <person name="Sasagawa Y."/>
            <person name="Umeda M."/>
            <person name="Hayashi T."/>
            <person name="Nikaido I."/>
            <person name="Watanabe H."/>
            <person name="Oguri K."/>
            <person name="Kitazato H."/>
            <person name="Fujioka K."/>
            <person name="Kido Y."/>
            <person name="Takami H."/>
        </authorList>
    </citation>
    <scope>NUCLEOTIDE SEQUENCE</scope>
    <source>
        <tissue evidence="10">Whole body</tissue>
    </source>
</reference>
<keyword evidence="5 7" id="KW-0539">Nucleus</keyword>
<dbReference type="GO" id="GO:0000978">
    <property type="term" value="F:RNA polymerase II cis-regulatory region sequence-specific DNA binding"/>
    <property type="evidence" value="ECO:0007669"/>
    <property type="project" value="TreeGrafter"/>
</dbReference>
<feature type="compositionally biased region" description="Basic and acidic residues" evidence="8">
    <location>
        <begin position="342"/>
        <end position="351"/>
    </location>
</feature>
<dbReference type="GO" id="GO:0009653">
    <property type="term" value="P:anatomical structure morphogenesis"/>
    <property type="evidence" value="ECO:0007669"/>
    <property type="project" value="TreeGrafter"/>
</dbReference>
<dbReference type="InterPro" id="IPR018122">
    <property type="entry name" value="TF_fork_head_CS_1"/>
</dbReference>
<dbReference type="AlphaFoldDB" id="A0A6A7G970"/>
<evidence type="ECO:0000256" key="8">
    <source>
        <dbReference type="SAM" id="MobiDB-lite"/>
    </source>
</evidence>
<keyword evidence="3" id="KW-0832">Ubl conjugation</keyword>
<evidence type="ECO:0000256" key="6">
    <source>
        <dbReference type="ARBA" id="ARBA00034872"/>
    </source>
</evidence>
<dbReference type="SMART" id="SM00339">
    <property type="entry name" value="FH"/>
    <property type="match status" value="1"/>
</dbReference>
<dbReference type="Pfam" id="PF00250">
    <property type="entry name" value="Forkhead"/>
    <property type="match status" value="1"/>
</dbReference>
<feature type="domain" description="Fork-head" evidence="9">
    <location>
        <begin position="382"/>
        <end position="481"/>
    </location>
</feature>
<feature type="compositionally biased region" description="Basic residues" evidence="8">
    <location>
        <begin position="52"/>
        <end position="62"/>
    </location>
</feature>
<feature type="compositionally biased region" description="Polar residues" evidence="8">
    <location>
        <begin position="153"/>
        <end position="192"/>
    </location>
</feature>
<evidence type="ECO:0000256" key="3">
    <source>
        <dbReference type="ARBA" id="ARBA00022843"/>
    </source>
</evidence>
<dbReference type="FunFam" id="1.10.10.10:FF:000135">
    <property type="entry name" value="forkhead box protein G1"/>
    <property type="match status" value="1"/>
</dbReference>
<evidence type="ECO:0000256" key="7">
    <source>
        <dbReference type="PROSITE-ProRule" id="PRU00089"/>
    </source>
</evidence>
<evidence type="ECO:0000256" key="5">
    <source>
        <dbReference type="ARBA" id="ARBA00023242"/>
    </source>
</evidence>
<feature type="compositionally biased region" description="Low complexity" evidence="8">
    <location>
        <begin position="705"/>
        <end position="727"/>
    </location>
</feature>
<feature type="region of interest" description="Disordered" evidence="8">
    <location>
        <begin position="662"/>
        <end position="681"/>
    </location>
</feature>
<keyword evidence="1" id="KW-1017">Isopeptide bond</keyword>
<dbReference type="InterPro" id="IPR036388">
    <property type="entry name" value="WH-like_DNA-bd_sf"/>
</dbReference>
<evidence type="ECO:0000313" key="10">
    <source>
        <dbReference type="EMBL" id="LAC27059.1"/>
    </source>
</evidence>
<dbReference type="InterPro" id="IPR001766">
    <property type="entry name" value="Fork_head_dom"/>
</dbReference>
<name>A0A6A7G970_9CRUS</name>
<feature type="region of interest" description="Disordered" evidence="8">
    <location>
        <begin position="697"/>
        <end position="727"/>
    </location>
</feature>
<dbReference type="PANTHER" id="PTHR11829">
    <property type="entry name" value="FORKHEAD BOX PROTEIN"/>
    <property type="match status" value="1"/>
</dbReference>
<dbReference type="GO" id="GO:0000981">
    <property type="term" value="F:DNA-binding transcription factor activity, RNA polymerase II-specific"/>
    <property type="evidence" value="ECO:0007669"/>
    <property type="project" value="TreeGrafter"/>
</dbReference>
<protein>
    <recommendedName>
        <fullName evidence="6">Forkhead box protein L2</fullName>
    </recommendedName>
</protein>
<evidence type="ECO:0000259" key="9">
    <source>
        <dbReference type="PROSITE" id="PS50039"/>
    </source>
</evidence>
<feature type="compositionally biased region" description="Polar residues" evidence="8">
    <location>
        <begin position="668"/>
        <end position="681"/>
    </location>
</feature>
<dbReference type="InterPro" id="IPR050211">
    <property type="entry name" value="FOX_domain-containing"/>
</dbReference>
<feature type="region of interest" description="Disordered" evidence="8">
    <location>
        <begin position="153"/>
        <end position="197"/>
    </location>
</feature>
<dbReference type="SUPFAM" id="SSF46785">
    <property type="entry name" value="Winged helix' DNA-binding domain"/>
    <property type="match status" value="1"/>
</dbReference>
<feature type="region of interest" description="Disordered" evidence="8">
    <location>
        <begin position="1"/>
        <end position="38"/>
    </location>
</feature>
<comment type="subcellular location">
    <subcellularLocation>
        <location evidence="7">Nucleus</location>
    </subcellularLocation>
</comment>
<feature type="DNA-binding region" description="Fork-head" evidence="7">
    <location>
        <begin position="382"/>
        <end position="481"/>
    </location>
</feature>
<dbReference type="PANTHER" id="PTHR11829:SF411">
    <property type="entry name" value="FORKHEAD BOX PROTEIN L2"/>
    <property type="match status" value="1"/>
</dbReference>